<keyword evidence="9" id="KW-1185">Reference proteome</keyword>
<keyword evidence="6" id="KW-0408">Iron</keyword>
<evidence type="ECO:0000259" key="7">
    <source>
        <dbReference type="Pfam" id="PF02668"/>
    </source>
</evidence>
<sequence>MPAITVDRLGHEVGAEVHGVDAESLMADAALPPLLMDALEAHGVLVFRGLHLDPETQVAFCRRLGDIDTSPGHHEVAGIYRVSLDTAKNSAAAYLRATFDWHIDGCTPEDETCPQKATVLTARQVAASGGETEFASSYAAHRTLTAAEQERFAGLRVVHSLEASQRRVTPDPSPEQLAVWRRRPVREHPLVWTHTSGRRSLVLGASADHIADMDPDAGRALLDDLLARCTTPDRIYRHEWSVGDTVIWDNRGVIHRAAPYDPASPREMLRTTVLGDEPIQ</sequence>
<evidence type="ECO:0000313" key="9">
    <source>
        <dbReference type="Proteomes" id="UP001501237"/>
    </source>
</evidence>
<evidence type="ECO:0000256" key="4">
    <source>
        <dbReference type="ARBA" id="ARBA00022964"/>
    </source>
</evidence>
<evidence type="ECO:0000256" key="1">
    <source>
        <dbReference type="ARBA" id="ARBA00001954"/>
    </source>
</evidence>
<dbReference type="Gene3D" id="3.60.130.10">
    <property type="entry name" value="Clavaminate synthase-like"/>
    <property type="match status" value="1"/>
</dbReference>
<name>A0ABP6QA62_9ACTN</name>
<organism evidence="8 9">
    <name type="scientific">Actinocorallia longicatena</name>
    <dbReference type="NCBI Taxonomy" id="111803"/>
    <lineage>
        <taxon>Bacteria</taxon>
        <taxon>Bacillati</taxon>
        <taxon>Actinomycetota</taxon>
        <taxon>Actinomycetes</taxon>
        <taxon>Streptosporangiales</taxon>
        <taxon>Thermomonosporaceae</taxon>
        <taxon>Actinocorallia</taxon>
    </lineage>
</organism>
<evidence type="ECO:0000313" key="8">
    <source>
        <dbReference type="EMBL" id="GAA3207492.1"/>
    </source>
</evidence>
<dbReference type="GO" id="GO:0051213">
    <property type="term" value="F:dioxygenase activity"/>
    <property type="evidence" value="ECO:0007669"/>
    <property type="project" value="UniProtKB-KW"/>
</dbReference>
<evidence type="ECO:0000256" key="2">
    <source>
        <dbReference type="ARBA" id="ARBA00005896"/>
    </source>
</evidence>
<dbReference type="InterPro" id="IPR042098">
    <property type="entry name" value="TauD-like_sf"/>
</dbReference>
<dbReference type="InterPro" id="IPR051178">
    <property type="entry name" value="TfdA_dioxygenase"/>
</dbReference>
<dbReference type="Pfam" id="PF02668">
    <property type="entry name" value="TauD"/>
    <property type="match status" value="1"/>
</dbReference>
<dbReference type="EMBL" id="BAAAUV010000005">
    <property type="protein sequence ID" value="GAA3207492.1"/>
    <property type="molecule type" value="Genomic_DNA"/>
</dbReference>
<reference evidence="9" key="1">
    <citation type="journal article" date="2019" name="Int. J. Syst. Evol. Microbiol.">
        <title>The Global Catalogue of Microorganisms (GCM) 10K type strain sequencing project: providing services to taxonomists for standard genome sequencing and annotation.</title>
        <authorList>
            <consortium name="The Broad Institute Genomics Platform"/>
            <consortium name="The Broad Institute Genome Sequencing Center for Infectious Disease"/>
            <person name="Wu L."/>
            <person name="Ma J."/>
        </authorList>
    </citation>
    <scope>NUCLEOTIDE SEQUENCE [LARGE SCALE GENOMIC DNA]</scope>
    <source>
        <strain evidence="9">JCM 9377</strain>
    </source>
</reference>
<proteinExistence type="inferred from homology"/>
<dbReference type="PANTHER" id="PTHR43779:SF2">
    <property type="entry name" value="ALPHA-KETOGLUTARATE-DEPENDENT XANTHINE DIOXYGENASE XAN1"/>
    <property type="match status" value="1"/>
</dbReference>
<evidence type="ECO:0000256" key="6">
    <source>
        <dbReference type="ARBA" id="ARBA00023004"/>
    </source>
</evidence>
<evidence type="ECO:0000256" key="5">
    <source>
        <dbReference type="ARBA" id="ARBA00023002"/>
    </source>
</evidence>
<protein>
    <submittedName>
        <fullName evidence="8">TauD/TfdA family dioxygenase</fullName>
    </submittedName>
</protein>
<comment type="caution">
    <text evidence="8">The sequence shown here is derived from an EMBL/GenBank/DDBJ whole genome shotgun (WGS) entry which is preliminary data.</text>
</comment>
<dbReference type="SUPFAM" id="SSF51197">
    <property type="entry name" value="Clavaminate synthase-like"/>
    <property type="match status" value="1"/>
</dbReference>
<dbReference type="PANTHER" id="PTHR43779">
    <property type="entry name" value="DIOXYGENASE RV0097-RELATED"/>
    <property type="match status" value="1"/>
</dbReference>
<evidence type="ECO:0000256" key="3">
    <source>
        <dbReference type="ARBA" id="ARBA00022723"/>
    </source>
</evidence>
<comment type="similarity">
    <text evidence="2">Belongs to the TfdA dioxygenase family.</text>
</comment>
<feature type="domain" description="TauD/TfdA-like" evidence="7">
    <location>
        <begin position="8"/>
        <end position="272"/>
    </location>
</feature>
<keyword evidence="5" id="KW-0560">Oxidoreductase</keyword>
<keyword evidence="4 8" id="KW-0223">Dioxygenase</keyword>
<keyword evidence="3" id="KW-0479">Metal-binding</keyword>
<accession>A0ABP6QA62</accession>
<dbReference type="InterPro" id="IPR003819">
    <property type="entry name" value="TauD/TfdA-like"/>
</dbReference>
<dbReference type="Proteomes" id="UP001501237">
    <property type="component" value="Unassembled WGS sequence"/>
</dbReference>
<gene>
    <name evidence="8" type="ORF">GCM10010468_23770</name>
</gene>
<comment type="cofactor">
    <cofactor evidence="1">
        <name>Fe(2+)</name>
        <dbReference type="ChEBI" id="CHEBI:29033"/>
    </cofactor>
</comment>
<dbReference type="RefSeq" id="WP_344826205.1">
    <property type="nucleotide sequence ID" value="NZ_BAAAUV010000005.1"/>
</dbReference>